<organism evidence="2 3">
    <name type="scientific">Tissierella simiarum</name>
    <dbReference type="NCBI Taxonomy" id="2841534"/>
    <lineage>
        <taxon>Bacteria</taxon>
        <taxon>Bacillati</taxon>
        <taxon>Bacillota</taxon>
        <taxon>Tissierellia</taxon>
        <taxon>Tissierellales</taxon>
        <taxon>Tissierellaceae</taxon>
        <taxon>Tissierella</taxon>
    </lineage>
</organism>
<proteinExistence type="predicted"/>
<feature type="coiled-coil region" evidence="1">
    <location>
        <begin position="85"/>
        <end position="112"/>
    </location>
</feature>
<dbReference type="EMBL" id="JAHLPM010000008">
    <property type="protein sequence ID" value="MBU5438474.1"/>
    <property type="molecule type" value="Genomic_DNA"/>
</dbReference>
<gene>
    <name evidence="2" type="ORF">KQI42_10665</name>
</gene>
<evidence type="ECO:0000313" key="3">
    <source>
        <dbReference type="Proteomes" id="UP000749471"/>
    </source>
</evidence>
<keyword evidence="3" id="KW-1185">Reference proteome</keyword>
<protein>
    <recommendedName>
        <fullName evidence="4">Phage protein</fullName>
    </recommendedName>
</protein>
<dbReference type="Proteomes" id="UP000749471">
    <property type="component" value="Unassembled WGS sequence"/>
</dbReference>
<sequence length="173" mass="20028">MKITINQFGFNQNEVKKLWDISKKQSNKNNIKIENQESAASVLQKKIYDDLVADKIARKIARGELLTEEEKETIRRIDPEKLRKAEMTNKRREKIEKKLKDAKNRKEAKAILTEAKMEASLAADRSDLVYGGLLTEAVKKAESDYYEKNNKNFSTLREEKLLTKKGRALDVKL</sequence>
<evidence type="ECO:0008006" key="4">
    <source>
        <dbReference type="Google" id="ProtNLM"/>
    </source>
</evidence>
<name>A0ABS6E8A6_9FIRM</name>
<dbReference type="RefSeq" id="WP_216519612.1">
    <property type="nucleotide sequence ID" value="NZ_JAHLPM010000008.1"/>
</dbReference>
<comment type="caution">
    <text evidence="2">The sequence shown here is derived from an EMBL/GenBank/DDBJ whole genome shotgun (WGS) entry which is preliminary data.</text>
</comment>
<reference evidence="2 3" key="1">
    <citation type="submission" date="2021-06" db="EMBL/GenBank/DDBJ databases">
        <authorList>
            <person name="Sun Q."/>
            <person name="Li D."/>
        </authorList>
    </citation>
    <scope>NUCLEOTIDE SEQUENCE [LARGE SCALE GENOMIC DNA]</scope>
    <source>
        <strain evidence="2 3">MSJ-40</strain>
    </source>
</reference>
<accession>A0ABS6E8A6</accession>
<evidence type="ECO:0000313" key="2">
    <source>
        <dbReference type="EMBL" id="MBU5438474.1"/>
    </source>
</evidence>
<evidence type="ECO:0000256" key="1">
    <source>
        <dbReference type="SAM" id="Coils"/>
    </source>
</evidence>
<keyword evidence="1" id="KW-0175">Coiled coil</keyword>